<comment type="caution">
    <text evidence="1">The sequence shown here is derived from an EMBL/GenBank/DDBJ whole genome shotgun (WGS) entry which is preliminary data.</text>
</comment>
<dbReference type="Proteomes" id="UP000006755">
    <property type="component" value="Unassembled WGS sequence"/>
</dbReference>
<sequence length="145" mass="16036">MTNSWPTKHINVHITGNEVTGFKFLYEDNKESCEQVTVDGPCYLEYCIKENGTQRDYGFKFDGVAFSNPFNNVITEAKISPDGQKIKLTNPYDVNSSTSEDYSVGFQFGFSFTNAPSGCKAKNLLLLSADPQVINQGDPTMPTPA</sequence>
<name>K2K8Z1_9GAMM</name>
<keyword evidence="2" id="KW-1185">Reference proteome</keyword>
<dbReference type="STRING" id="745411.B3C1_10117"/>
<gene>
    <name evidence="1" type="ORF">B3C1_10117</name>
</gene>
<dbReference type="RefSeq" id="WP_008484631.1">
    <property type="nucleotide sequence ID" value="NZ_AMRI01000012.1"/>
</dbReference>
<dbReference type="InterPro" id="IPR015078">
    <property type="entry name" value="DP-EP"/>
</dbReference>
<dbReference type="SUPFAM" id="SSF49503">
    <property type="entry name" value="Cupredoxins"/>
    <property type="match status" value="1"/>
</dbReference>
<evidence type="ECO:0000313" key="1">
    <source>
        <dbReference type="EMBL" id="EKE73745.1"/>
    </source>
</evidence>
<dbReference type="AlphaFoldDB" id="K2K8Z1"/>
<protein>
    <submittedName>
        <fullName evidence="1">Uncharacterized protein</fullName>
    </submittedName>
</protein>
<dbReference type="OrthoDB" id="6255824at2"/>
<accession>K2K8Z1</accession>
<organism evidence="1 2">
    <name type="scientific">Gallaecimonas xiamenensis 3-C-1</name>
    <dbReference type="NCBI Taxonomy" id="745411"/>
    <lineage>
        <taxon>Bacteria</taxon>
        <taxon>Pseudomonadati</taxon>
        <taxon>Pseudomonadota</taxon>
        <taxon>Gammaproteobacteria</taxon>
        <taxon>Enterobacterales</taxon>
        <taxon>Gallaecimonadaceae</taxon>
        <taxon>Gallaecimonas</taxon>
    </lineage>
</organism>
<evidence type="ECO:0000313" key="2">
    <source>
        <dbReference type="Proteomes" id="UP000006755"/>
    </source>
</evidence>
<dbReference type="Pfam" id="PF08985">
    <property type="entry name" value="DP-EP"/>
    <property type="match status" value="1"/>
</dbReference>
<reference evidence="1 2" key="1">
    <citation type="journal article" date="2012" name="J. Bacteriol.">
        <title>Genome Sequence of Gallaecimonas xiamenensis Type Strain 3-C-1.</title>
        <authorList>
            <person name="Lai Q."/>
            <person name="Wang L."/>
            <person name="Wang W."/>
            <person name="Shao Z."/>
        </authorList>
    </citation>
    <scope>NUCLEOTIDE SEQUENCE [LARGE SCALE GENOMIC DNA]</scope>
    <source>
        <strain evidence="1 2">3-C-1</strain>
    </source>
</reference>
<dbReference type="Gene3D" id="2.60.40.420">
    <property type="entry name" value="Cupredoxins - blue copper proteins"/>
    <property type="match status" value="1"/>
</dbReference>
<dbReference type="InterPro" id="IPR008972">
    <property type="entry name" value="Cupredoxin"/>
</dbReference>
<proteinExistence type="predicted"/>
<dbReference type="EMBL" id="AMRI01000012">
    <property type="protein sequence ID" value="EKE73745.1"/>
    <property type="molecule type" value="Genomic_DNA"/>
</dbReference>